<sequence>MVQKKYIFVGSFVLLLASVVVSCDSINKVTNSFSKKTPQTVVDTPKVSSSIGGRWVLNYITGPRITFAGLFPNKKPYMILDSAKSQVSGNTGCNNFSGPFKVYAGDSIEFKQMATTMMNCADGGQGETLFLGTLDKVSHYRVSGDTLWLRFKKIEAMRFLRDTSTVK</sequence>
<reference evidence="3 4" key="1">
    <citation type="submission" date="2017-11" db="EMBL/GenBank/DDBJ databases">
        <title>Infants hospitalized years apart are colonized by the same room-sourced microbial strains.</title>
        <authorList>
            <person name="Brooks B."/>
            <person name="Olm M.R."/>
            <person name="Firek B.A."/>
            <person name="Baker R."/>
            <person name="Thomas B.C."/>
            <person name="Morowitz M.J."/>
            <person name="Banfield J.F."/>
        </authorList>
    </citation>
    <scope>NUCLEOTIDE SEQUENCE [LARGE SCALE GENOMIC DNA]</scope>
    <source>
        <strain evidence="3">S2_009_000_R2_76</strain>
    </source>
</reference>
<dbReference type="PROSITE" id="PS51257">
    <property type="entry name" value="PROKAR_LIPOPROTEIN"/>
    <property type="match status" value="1"/>
</dbReference>
<gene>
    <name evidence="3" type="ORF">DI598_13930</name>
</gene>
<dbReference type="Gene3D" id="2.40.128.270">
    <property type="match status" value="1"/>
</dbReference>
<keyword evidence="1" id="KW-0732">Signal</keyword>
<evidence type="ECO:0000256" key="1">
    <source>
        <dbReference type="SAM" id="SignalP"/>
    </source>
</evidence>
<evidence type="ECO:0000313" key="3">
    <source>
        <dbReference type="EMBL" id="PZP44971.1"/>
    </source>
</evidence>
<dbReference type="InterPro" id="IPR038670">
    <property type="entry name" value="HslJ-like_sf"/>
</dbReference>
<organism evidence="3 4">
    <name type="scientific">Pseudopedobacter saltans</name>
    <dbReference type="NCBI Taxonomy" id="151895"/>
    <lineage>
        <taxon>Bacteria</taxon>
        <taxon>Pseudomonadati</taxon>
        <taxon>Bacteroidota</taxon>
        <taxon>Sphingobacteriia</taxon>
        <taxon>Sphingobacteriales</taxon>
        <taxon>Sphingobacteriaceae</taxon>
        <taxon>Pseudopedobacter</taxon>
    </lineage>
</organism>
<evidence type="ECO:0000313" key="4">
    <source>
        <dbReference type="Proteomes" id="UP000249645"/>
    </source>
</evidence>
<proteinExistence type="predicted"/>
<dbReference type="EMBL" id="QFOI01000291">
    <property type="protein sequence ID" value="PZP44971.1"/>
    <property type="molecule type" value="Genomic_DNA"/>
</dbReference>
<evidence type="ECO:0000259" key="2">
    <source>
        <dbReference type="Pfam" id="PF03724"/>
    </source>
</evidence>
<feature type="domain" description="DUF306" evidence="2">
    <location>
        <begin position="51"/>
        <end position="154"/>
    </location>
</feature>
<protein>
    <submittedName>
        <fullName evidence="3">META domain-containing protein</fullName>
    </submittedName>
</protein>
<dbReference type="AlphaFoldDB" id="A0A2W5ELK4"/>
<name>A0A2W5ELK4_9SPHI</name>
<dbReference type="Proteomes" id="UP000249645">
    <property type="component" value="Unassembled WGS sequence"/>
</dbReference>
<feature type="chain" id="PRO_5015844359" evidence="1">
    <location>
        <begin position="23"/>
        <end position="167"/>
    </location>
</feature>
<dbReference type="InterPro" id="IPR053147">
    <property type="entry name" value="Hsp_HslJ-like"/>
</dbReference>
<feature type="signal peptide" evidence="1">
    <location>
        <begin position="1"/>
        <end position="22"/>
    </location>
</feature>
<comment type="caution">
    <text evidence="3">The sequence shown here is derived from an EMBL/GenBank/DDBJ whole genome shotgun (WGS) entry which is preliminary data.</text>
</comment>
<dbReference type="PANTHER" id="PTHR35535">
    <property type="entry name" value="HEAT SHOCK PROTEIN HSLJ"/>
    <property type="match status" value="1"/>
</dbReference>
<accession>A0A2W5ELK4</accession>
<dbReference type="InterPro" id="IPR005184">
    <property type="entry name" value="DUF306_Meta_HslJ"/>
</dbReference>
<dbReference type="PANTHER" id="PTHR35535:SF1">
    <property type="entry name" value="HEAT SHOCK PROTEIN HSLJ"/>
    <property type="match status" value="1"/>
</dbReference>
<dbReference type="Pfam" id="PF03724">
    <property type="entry name" value="META"/>
    <property type="match status" value="1"/>
</dbReference>